<evidence type="ECO:0000313" key="2">
    <source>
        <dbReference type="Proteomes" id="UP000420635"/>
    </source>
</evidence>
<organism evidence="1 2">
    <name type="scientific">Segatella copri</name>
    <dbReference type="NCBI Taxonomy" id="165179"/>
    <lineage>
        <taxon>Bacteria</taxon>
        <taxon>Pseudomonadati</taxon>
        <taxon>Bacteroidota</taxon>
        <taxon>Bacteroidia</taxon>
        <taxon>Bacteroidales</taxon>
        <taxon>Prevotellaceae</taxon>
        <taxon>Segatella</taxon>
    </lineage>
</organism>
<dbReference type="RefSeq" id="WP_153113113.1">
    <property type="nucleotide sequence ID" value="NZ_VZAS01000071.1"/>
</dbReference>
<dbReference type="EMBL" id="VZBQ01000059">
    <property type="protein sequence ID" value="MQN89344.1"/>
    <property type="molecule type" value="Genomic_DNA"/>
</dbReference>
<name>A0A646HHZ7_9BACT</name>
<reference evidence="2" key="1">
    <citation type="submission" date="2019-09" db="EMBL/GenBank/DDBJ databases">
        <title>Distinct polysaccharide growth profiles of human intestinal Prevotella copri isolates.</title>
        <authorList>
            <person name="Fehlner-Peach H."/>
            <person name="Magnabosco C."/>
            <person name="Raghavan V."/>
            <person name="Scher J.U."/>
            <person name="Tett A."/>
            <person name="Cox L.M."/>
            <person name="Gottsegen C."/>
            <person name="Watters A."/>
            <person name="Wiltshire- Gordon J.D."/>
            <person name="Segata N."/>
            <person name="Bonneau R."/>
            <person name="Littman D.R."/>
        </authorList>
    </citation>
    <scope>NUCLEOTIDE SEQUENCE [LARGE SCALE GENOMIC DNA]</scope>
    <source>
        <strain evidence="2">iP54</strain>
    </source>
</reference>
<comment type="caution">
    <text evidence="1">The sequence shown here is derived from an EMBL/GenBank/DDBJ whole genome shotgun (WGS) entry which is preliminary data.</text>
</comment>
<sequence length="333" mass="39375">MKHIFLIHSHTLLLTSLGVIAKEKIAKEKVIFIYSRNYKSCIPVDYESYDLSKEIEDTFYIMFSWSRRHFVYSRKNRNKSVSFFDNFIREHAPVGYYLYVCQLQAFANQILATNEHCKECFFIQEGGRVMTPLLSSRISWFLRVYNAIVLRGEKRLWKMSNWFPNDTTPYNKPIKAFAFDPEYFGKMPIETINVFWPKIDVDIKLDEQRPIFVLEGAVELGQIDFSTYYNSVKKLVLQFAKPKNYIKFHPKNSSHAKQKYLDIFKSLNIEVEELPMNVPFELILVKYSNLTLVGFGTSLLFYGKAMGHQVISKEEYLMSSRRYRYYVKGLQKL</sequence>
<dbReference type="AlphaFoldDB" id="A0A646HHZ7"/>
<gene>
    <name evidence="1" type="ORF">F7D59_05615</name>
</gene>
<proteinExistence type="predicted"/>
<protein>
    <submittedName>
        <fullName evidence="1">Uncharacterized protein</fullName>
    </submittedName>
</protein>
<dbReference type="Proteomes" id="UP000420635">
    <property type="component" value="Unassembled WGS sequence"/>
</dbReference>
<dbReference type="Gene3D" id="3.40.50.11110">
    <property type="entry name" value="Sialyltransferase, C-terminal GT-B Rossman nucleotide-binding domain"/>
    <property type="match status" value="1"/>
</dbReference>
<accession>A0A646HHZ7</accession>
<evidence type="ECO:0000313" key="1">
    <source>
        <dbReference type="EMBL" id="MQN89344.1"/>
    </source>
</evidence>